<dbReference type="GO" id="GO:0020037">
    <property type="term" value="F:heme binding"/>
    <property type="evidence" value="ECO:0007669"/>
    <property type="project" value="InterPro"/>
</dbReference>
<evidence type="ECO:0000256" key="10">
    <source>
        <dbReference type="PIRSR" id="PIRSR602403-1"/>
    </source>
</evidence>
<keyword evidence="4 10" id="KW-0349">Heme</keyword>
<evidence type="ECO:0000256" key="4">
    <source>
        <dbReference type="ARBA" id="ARBA00022617"/>
    </source>
</evidence>
<proteinExistence type="inferred from homology"/>
<accession>A0A1X6MNI6</accession>
<comment type="cofactor">
    <cofactor evidence="1 10">
        <name>heme</name>
        <dbReference type="ChEBI" id="CHEBI:30413"/>
    </cofactor>
</comment>
<feature type="binding site" description="axial binding residue" evidence="10">
    <location>
        <position position="463"/>
    </location>
    <ligand>
        <name>heme</name>
        <dbReference type="ChEBI" id="CHEBI:30413"/>
    </ligand>
    <ligandPart>
        <name>Fe</name>
        <dbReference type="ChEBI" id="CHEBI:18248"/>
    </ligandPart>
</feature>
<dbReference type="PRINTS" id="PR00465">
    <property type="entry name" value="EP450IV"/>
</dbReference>
<name>A0A1X6MNI6_9APHY</name>
<dbReference type="Gene3D" id="1.10.630.10">
    <property type="entry name" value="Cytochrome P450"/>
    <property type="match status" value="1"/>
</dbReference>
<evidence type="ECO:0008006" key="13">
    <source>
        <dbReference type="Google" id="ProtNLM"/>
    </source>
</evidence>
<dbReference type="OrthoDB" id="1470350at2759"/>
<reference evidence="11 12" key="1">
    <citation type="submission" date="2017-04" db="EMBL/GenBank/DDBJ databases">
        <title>Genome Sequence of the Model Brown-Rot Fungus Postia placenta SB12.</title>
        <authorList>
            <consortium name="DOE Joint Genome Institute"/>
            <person name="Gaskell J."/>
            <person name="Kersten P."/>
            <person name="Larrondo L.F."/>
            <person name="Canessa P."/>
            <person name="Martinez D."/>
            <person name="Hibbett D."/>
            <person name="Schmoll M."/>
            <person name="Kubicek C.P."/>
            <person name="Martinez A.T."/>
            <person name="Yadav J."/>
            <person name="Master E."/>
            <person name="Magnuson J.K."/>
            <person name="James T."/>
            <person name="Yaver D."/>
            <person name="Berka R."/>
            <person name="Labutti K."/>
            <person name="Lipzen A."/>
            <person name="Aerts A."/>
            <person name="Barry K."/>
            <person name="Henrissat B."/>
            <person name="Blanchette R."/>
            <person name="Grigoriev I."/>
            <person name="Cullen D."/>
        </authorList>
    </citation>
    <scope>NUCLEOTIDE SEQUENCE [LARGE SCALE GENOMIC DNA]</scope>
    <source>
        <strain evidence="11 12">MAD-698-R-SB12</strain>
    </source>
</reference>
<dbReference type="Pfam" id="PF00067">
    <property type="entry name" value="p450"/>
    <property type="match status" value="1"/>
</dbReference>
<dbReference type="GO" id="GO:0005506">
    <property type="term" value="F:iron ion binding"/>
    <property type="evidence" value="ECO:0007669"/>
    <property type="project" value="InterPro"/>
</dbReference>
<dbReference type="STRING" id="670580.A0A1X6MNI6"/>
<dbReference type="AlphaFoldDB" id="A0A1X6MNI6"/>
<dbReference type="InterPro" id="IPR050121">
    <property type="entry name" value="Cytochrome_P450_monoxygenase"/>
</dbReference>
<evidence type="ECO:0000256" key="1">
    <source>
        <dbReference type="ARBA" id="ARBA00001971"/>
    </source>
</evidence>
<sequence length="527" mass="59099">MSAFVSPLVLWSLGAAAAAYALWKVLYFFVIERFTSPLRDLPSPPNPSWLYGNLQEISEAENSVKQEAWVQEYGTTLKYKGWFSRDRVYTIDMRAMNHILTHSYDFPKPPLARWSLSQILGAGNPAFGPAQIRGLTEVFVEKAYELRTMWNAELEKHGAPARIDVHAGLSRATLDVIGLAGFNYELGSLSVDGSTNELNSAFAVMFQALSGSQISFIRMLKAYVPLLRVIPDRVSRRTAAAQKVTRRIGLQLIAEKKAEIAKAAQHGEKDALRSRDLLTLLMRANMSTDIPENQRLSDEDVLAREFLVAGHETTSNATAWCLYALAGAPDVQARLREELLAWPTDNPTMDELNELPYLDMVVRETMRLHAPVAATIRVAAKDEVVPLGKPYTDRHGQVHDSVTIPKGSPVLIPILAMNRSKELWGEDSFEFKPERWEAIPEPVEHMPGVWSHMMSFLGGPRACIGYRFSLVEMKALVFVLVRAFEFEYAVPTSEITKKQAIVQRPFVKSEMEKGSQLPLIVKPYVRA</sequence>
<dbReference type="EMBL" id="KZ110606">
    <property type="protein sequence ID" value="OSX57888.1"/>
    <property type="molecule type" value="Genomic_DNA"/>
</dbReference>
<keyword evidence="7 10" id="KW-0408">Iron</keyword>
<dbReference type="GO" id="GO:0016705">
    <property type="term" value="F:oxidoreductase activity, acting on paired donors, with incorporation or reduction of molecular oxygen"/>
    <property type="evidence" value="ECO:0007669"/>
    <property type="project" value="InterPro"/>
</dbReference>
<dbReference type="RefSeq" id="XP_024334682.1">
    <property type="nucleotide sequence ID" value="XM_024482208.1"/>
</dbReference>
<dbReference type="InterPro" id="IPR036396">
    <property type="entry name" value="Cyt_P450_sf"/>
</dbReference>
<protein>
    <recommendedName>
        <fullName evidence="13">Cytochrome P450</fullName>
    </recommendedName>
</protein>
<dbReference type="Proteomes" id="UP000194127">
    <property type="component" value="Unassembled WGS sequence"/>
</dbReference>
<dbReference type="SUPFAM" id="SSF48264">
    <property type="entry name" value="Cytochrome P450"/>
    <property type="match status" value="1"/>
</dbReference>
<evidence type="ECO:0000256" key="3">
    <source>
        <dbReference type="ARBA" id="ARBA00010617"/>
    </source>
</evidence>
<organism evidence="11 12">
    <name type="scientific">Postia placenta MAD-698-R-SB12</name>
    <dbReference type="NCBI Taxonomy" id="670580"/>
    <lineage>
        <taxon>Eukaryota</taxon>
        <taxon>Fungi</taxon>
        <taxon>Dikarya</taxon>
        <taxon>Basidiomycota</taxon>
        <taxon>Agaricomycotina</taxon>
        <taxon>Agaricomycetes</taxon>
        <taxon>Polyporales</taxon>
        <taxon>Adustoporiaceae</taxon>
        <taxon>Rhodonia</taxon>
    </lineage>
</organism>
<keyword evidence="6" id="KW-0560">Oxidoreductase</keyword>
<dbReference type="GeneID" id="36327158"/>
<keyword evidence="5 10" id="KW-0479">Metal-binding</keyword>
<dbReference type="PANTHER" id="PTHR24305">
    <property type="entry name" value="CYTOCHROME P450"/>
    <property type="match status" value="1"/>
</dbReference>
<keyword evidence="9" id="KW-0325">Glycoprotein</keyword>
<dbReference type="CDD" id="cd11069">
    <property type="entry name" value="CYP_FUM15-like"/>
    <property type="match status" value="1"/>
</dbReference>
<dbReference type="PANTHER" id="PTHR24305:SF166">
    <property type="entry name" value="CYTOCHROME P450 12A4, MITOCHONDRIAL-RELATED"/>
    <property type="match status" value="1"/>
</dbReference>
<evidence type="ECO:0000256" key="9">
    <source>
        <dbReference type="ARBA" id="ARBA00023180"/>
    </source>
</evidence>
<dbReference type="GO" id="GO:0004497">
    <property type="term" value="F:monooxygenase activity"/>
    <property type="evidence" value="ECO:0007669"/>
    <property type="project" value="UniProtKB-KW"/>
</dbReference>
<evidence type="ECO:0000313" key="11">
    <source>
        <dbReference type="EMBL" id="OSX57888.1"/>
    </source>
</evidence>
<dbReference type="InterPro" id="IPR002403">
    <property type="entry name" value="Cyt_P450_E_grp-IV"/>
</dbReference>
<dbReference type="PRINTS" id="PR00385">
    <property type="entry name" value="P450"/>
</dbReference>
<comment type="similarity">
    <text evidence="3">Belongs to the cytochrome P450 family.</text>
</comment>
<evidence type="ECO:0000256" key="5">
    <source>
        <dbReference type="ARBA" id="ARBA00022723"/>
    </source>
</evidence>
<comment type="pathway">
    <text evidence="2">Secondary metabolite biosynthesis.</text>
</comment>
<evidence type="ECO:0000256" key="2">
    <source>
        <dbReference type="ARBA" id="ARBA00005179"/>
    </source>
</evidence>
<evidence type="ECO:0000256" key="7">
    <source>
        <dbReference type="ARBA" id="ARBA00023004"/>
    </source>
</evidence>
<dbReference type="InterPro" id="IPR001128">
    <property type="entry name" value="Cyt_P450"/>
</dbReference>
<evidence type="ECO:0000313" key="12">
    <source>
        <dbReference type="Proteomes" id="UP000194127"/>
    </source>
</evidence>
<evidence type="ECO:0000256" key="6">
    <source>
        <dbReference type="ARBA" id="ARBA00023002"/>
    </source>
</evidence>
<keyword evidence="8" id="KW-0503">Monooxygenase</keyword>
<evidence type="ECO:0000256" key="8">
    <source>
        <dbReference type="ARBA" id="ARBA00023033"/>
    </source>
</evidence>
<keyword evidence="12" id="KW-1185">Reference proteome</keyword>
<gene>
    <name evidence="11" type="ORF">POSPLADRAFT_1067626</name>
</gene>